<dbReference type="InterPro" id="IPR006037">
    <property type="entry name" value="RCK_C"/>
</dbReference>
<dbReference type="PROSITE" id="PS51202">
    <property type="entry name" value="RCK_C"/>
    <property type="match status" value="1"/>
</dbReference>
<dbReference type="Pfam" id="PF02254">
    <property type="entry name" value="TrkA_N"/>
    <property type="match status" value="1"/>
</dbReference>
<dbReference type="PANTHER" id="PTHR43833">
    <property type="entry name" value="POTASSIUM CHANNEL PROTEIN 2-RELATED-RELATED"/>
    <property type="match status" value="1"/>
</dbReference>
<name>A0ABZ0QQR1_9FIRM</name>
<keyword evidence="4" id="KW-1185">Reference proteome</keyword>
<dbReference type="InterPro" id="IPR036721">
    <property type="entry name" value="RCK_C_sf"/>
</dbReference>
<dbReference type="Gene3D" id="3.40.50.720">
    <property type="entry name" value="NAD(P)-binding Rossmann-like Domain"/>
    <property type="match status" value="1"/>
</dbReference>
<sequence>MPVREFAVIGLGRFGRAVATTLYDMGFSVLGVDVDEEIVQEMVPHATHVVAADATDEEVLRSLGLRNFDVVVVAIGDVEASVLVTLMLKEIGVRRVVAKAVSEHHGRVLQRIGADRVVFPERDMGTRVAQRMVSAHFLDYIEVSPDVSVVELQAGGDMVGKSLEQLRLRNRFRVTVIAIRRGDDVVVSPGASAVIEARDVVVVIGSNADIRRMQEELGI</sequence>
<dbReference type="RefSeq" id="WP_318751302.1">
    <property type="nucleotide sequence ID" value="NZ_CP132508.1"/>
</dbReference>
<accession>A0ABZ0QQR1</accession>
<dbReference type="PANTHER" id="PTHR43833:SF7">
    <property type="entry name" value="KTR SYSTEM POTASSIUM UPTAKE PROTEIN C"/>
    <property type="match status" value="1"/>
</dbReference>
<dbReference type="EMBL" id="CP132508">
    <property type="protein sequence ID" value="WPD19840.1"/>
    <property type="molecule type" value="Genomic_DNA"/>
</dbReference>
<dbReference type="Proteomes" id="UP001304683">
    <property type="component" value="Chromosome"/>
</dbReference>
<evidence type="ECO:0000313" key="3">
    <source>
        <dbReference type="EMBL" id="WPD19840.1"/>
    </source>
</evidence>
<dbReference type="Gene3D" id="3.30.70.1450">
    <property type="entry name" value="Regulator of K+ conductance, C-terminal domain"/>
    <property type="match status" value="1"/>
</dbReference>
<dbReference type="PROSITE" id="PS51201">
    <property type="entry name" value="RCK_N"/>
    <property type="match status" value="1"/>
</dbReference>
<organism evidence="3 4">
    <name type="scientific">Thermaerobacter composti</name>
    <dbReference type="NCBI Taxonomy" id="554949"/>
    <lineage>
        <taxon>Bacteria</taxon>
        <taxon>Bacillati</taxon>
        <taxon>Bacillota</taxon>
        <taxon>Clostridia</taxon>
        <taxon>Eubacteriales</taxon>
        <taxon>Clostridiales Family XVII. Incertae Sedis</taxon>
        <taxon>Thermaerobacter</taxon>
    </lineage>
</organism>
<dbReference type="InterPro" id="IPR003148">
    <property type="entry name" value="RCK_N"/>
</dbReference>
<evidence type="ECO:0000313" key="4">
    <source>
        <dbReference type="Proteomes" id="UP001304683"/>
    </source>
</evidence>
<protein>
    <submittedName>
        <fullName evidence="3">TrkA family potassium uptake protein</fullName>
    </submittedName>
</protein>
<evidence type="ECO:0000259" key="2">
    <source>
        <dbReference type="PROSITE" id="PS51202"/>
    </source>
</evidence>
<dbReference type="InterPro" id="IPR036291">
    <property type="entry name" value="NAD(P)-bd_dom_sf"/>
</dbReference>
<dbReference type="Pfam" id="PF02080">
    <property type="entry name" value="TrkA_C"/>
    <property type="match status" value="1"/>
</dbReference>
<reference evidence="3 4" key="1">
    <citation type="submission" date="2023-08" db="EMBL/GenBank/DDBJ databases">
        <title>Genome sequence of Thermaerobacter compostii strain Ins1, a spore-forming filamentous bacterium isolated from a deep geothermal reservoir.</title>
        <authorList>
            <person name="Bregnard D."/>
            <person name="Gonzalez D."/>
            <person name="Junier P."/>
        </authorList>
    </citation>
    <scope>NUCLEOTIDE SEQUENCE [LARGE SCALE GENOMIC DNA]</scope>
    <source>
        <strain evidence="3 4">Ins1</strain>
    </source>
</reference>
<dbReference type="SUPFAM" id="SSF116726">
    <property type="entry name" value="TrkA C-terminal domain-like"/>
    <property type="match status" value="1"/>
</dbReference>
<evidence type="ECO:0000259" key="1">
    <source>
        <dbReference type="PROSITE" id="PS51201"/>
    </source>
</evidence>
<proteinExistence type="predicted"/>
<feature type="domain" description="RCK N-terminal" evidence="1">
    <location>
        <begin position="3"/>
        <end position="118"/>
    </location>
</feature>
<feature type="domain" description="RCK C-terminal" evidence="2">
    <location>
        <begin position="135"/>
        <end position="219"/>
    </location>
</feature>
<dbReference type="SUPFAM" id="SSF51735">
    <property type="entry name" value="NAD(P)-binding Rossmann-fold domains"/>
    <property type="match status" value="1"/>
</dbReference>
<dbReference type="InterPro" id="IPR050721">
    <property type="entry name" value="Trk_Ktr_HKT_K-transport"/>
</dbReference>
<gene>
    <name evidence="3" type="ORF">Q5761_04090</name>
</gene>